<proteinExistence type="predicted"/>
<feature type="compositionally biased region" description="Basic and acidic residues" evidence="1">
    <location>
        <begin position="237"/>
        <end position="247"/>
    </location>
</feature>
<reference evidence="2 3" key="1">
    <citation type="submission" date="2015-02" db="EMBL/GenBank/DDBJ databases">
        <authorList>
            <person name="Gomez-Escribano P.J."/>
        </authorList>
    </citation>
    <scope>NUCLEOTIDE SEQUENCE [LARGE SCALE GENOMIC DNA]</scope>
    <source>
        <strain evidence="3">C34 (DSM 42122 / NRRL B-24963)</strain>
    </source>
</reference>
<dbReference type="Proteomes" id="UP000035016">
    <property type="component" value="Chromosome Chromosome"/>
</dbReference>
<gene>
    <name evidence="2" type="primary">sle_19390</name>
</gene>
<dbReference type="KEGG" id="sle:sle_19390"/>
<sequence length="264" mass="27994">MNMMLPSDGSADLSSDSSAVASPRLTFRVPPAFFELPVHEKPDRIGEALIELAQDIYPAGTPELWYQYATAQLPVVGQMIDAGVSYAGFCLLDLDGRRSTATVTASLLESVPGGEKATAASVAAELAGATEQSHVETVSLAAGDAAARFTMEIVSLPGEITDSGRPEEVQIGKIAVFLPLRRDAEMAFFELSTPCMDDWDFYSELFFNIVNTLEPDGGASTGDGSDTRQADSASPDRPGDPAKREVADGVAVPLQTRSVRDVFG</sequence>
<evidence type="ECO:0000313" key="2">
    <source>
        <dbReference type="EMBL" id="CQR61400.1"/>
    </source>
</evidence>
<dbReference type="AlphaFoldDB" id="A0A0F7VNW0"/>
<feature type="region of interest" description="Disordered" evidence="1">
    <location>
        <begin position="217"/>
        <end position="250"/>
    </location>
</feature>
<evidence type="ECO:0000313" key="3">
    <source>
        <dbReference type="Proteomes" id="UP000035016"/>
    </source>
</evidence>
<organism evidence="2 3">
    <name type="scientific">Streptomyces leeuwenhoekii</name>
    <dbReference type="NCBI Taxonomy" id="1437453"/>
    <lineage>
        <taxon>Bacteria</taxon>
        <taxon>Bacillati</taxon>
        <taxon>Actinomycetota</taxon>
        <taxon>Actinomycetes</taxon>
        <taxon>Kitasatosporales</taxon>
        <taxon>Streptomycetaceae</taxon>
        <taxon>Streptomyces</taxon>
    </lineage>
</organism>
<dbReference type="RefSeq" id="WP_029382244.1">
    <property type="nucleotide sequence ID" value="NZ_AZSD01000093.1"/>
</dbReference>
<dbReference type="EMBL" id="LN831790">
    <property type="protein sequence ID" value="CQR61400.1"/>
    <property type="molecule type" value="Genomic_DNA"/>
</dbReference>
<accession>A0A0F7VNW0</accession>
<name>A0A0F7VNW0_STRLW</name>
<evidence type="ECO:0000256" key="1">
    <source>
        <dbReference type="SAM" id="MobiDB-lite"/>
    </source>
</evidence>
<protein>
    <submittedName>
        <fullName evidence="2">Uncharacterized protein</fullName>
    </submittedName>
</protein>